<dbReference type="Pfam" id="PF08777">
    <property type="entry name" value="RRM_3"/>
    <property type="match status" value="1"/>
</dbReference>
<sequence length="357" mass="37986">MSIYSGIGVAASIRQARQKQAVEEDERTELPLREQQLLASVRKEAGGLAAPRRVKPRPIDWRAAELPEETPPPPRAAAAAPPGWSKGSWLADARDKPARGGGSRGEGGKVYLSKAEWRKARKAAAAPRLQPAAGLVVDGGADEFSSGGVRREAKRSAAAPSESRGKKRRRKGGGGGEEGEGEEGRRGEREGAAEELAKFAQAAADEAAAPREEVDFARGTVLLLKQRADVKTAEGRFPRGHVASLKQQLGVGGTVSFVEIVPDTLTAYVRFDTAEAARKALSVRGLGELSLLRGEAERQYWMRAAKIEAEQETARNAALARKKGAIKAGGKPKNAEKAPTGKPQSKGFAFRKGTVSF</sequence>
<dbReference type="GO" id="GO:0003723">
    <property type="term" value="F:RNA binding"/>
    <property type="evidence" value="ECO:0007669"/>
    <property type="project" value="UniProtKB-KW"/>
</dbReference>
<evidence type="ECO:0000256" key="2">
    <source>
        <dbReference type="PROSITE-ProRule" id="PRU01288"/>
    </source>
</evidence>
<evidence type="ECO:0000259" key="4">
    <source>
        <dbReference type="PROSITE" id="PS51939"/>
    </source>
</evidence>
<keyword evidence="1 2" id="KW-0694">RNA-binding</keyword>
<protein>
    <recommendedName>
        <fullName evidence="4">XRRM domain-containing protein</fullName>
    </recommendedName>
</protein>
<feature type="domain" description="XRRM" evidence="4">
    <location>
        <begin position="215"/>
        <end position="340"/>
    </location>
</feature>
<name>A0AB34IKJ8_PRYPA</name>
<dbReference type="InterPro" id="IPR014886">
    <property type="entry name" value="La_xRRM"/>
</dbReference>
<feature type="region of interest" description="Disordered" evidence="3">
    <location>
        <begin position="43"/>
        <end position="194"/>
    </location>
</feature>
<dbReference type="PROSITE" id="PS51939">
    <property type="entry name" value="XRRM"/>
    <property type="match status" value="1"/>
</dbReference>
<dbReference type="EMBL" id="JBGBPQ010000023">
    <property type="protein sequence ID" value="KAL1500393.1"/>
    <property type="molecule type" value="Genomic_DNA"/>
</dbReference>
<accession>A0AB34IKJ8</accession>
<evidence type="ECO:0000256" key="1">
    <source>
        <dbReference type="ARBA" id="ARBA00022884"/>
    </source>
</evidence>
<dbReference type="InterPro" id="IPR012677">
    <property type="entry name" value="Nucleotide-bd_a/b_plait_sf"/>
</dbReference>
<proteinExistence type="predicted"/>
<evidence type="ECO:0000256" key="3">
    <source>
        <dbReference type="SAM" id="MobiDB-lite"/>
    </source>
</evidence>
<evidence type="ECO:0000313" key="6">
    <source>
        <dbReference type="Proteomes" id="UP001515480"/>
    </source>
</evidence>
<feature type="region of interest" description="Disordered" evidence="3">
    <location>
        <begin position="318"/>
        <end position="357"/>
    </location>
</feature>
<organism evidence="5 6">
    <name type="scientific">Prymnesium parvum</name>
    <name type="common">Toxic golden alga</name>
    <dbReference type="NCBI Taxonomy" id="97485"/>
    <lineage>
        <taxon>Eukaryota</taxon>
        <taxon>Haptista</taxon>
        <taxon>Haptophyta</taxon>
        <taxon>Prymnesiophyceae</taxon>
        <taxon>Prymnesiales</taxon>
        <taxon>Prymnesiaceae</taxon>
        <taxon>Prymnesium</taxon>
    </lineage>
</organism>
<dbReference type="GO" id="GO:1990904">
    <property type="term" value="C:ribonucleoprotein complex"/>
    <property type="evidence" value="ECO:0007669"/>
    <property type="project" value="UniProtKB-UniRule"/>
</dbReference>
<evidence type="ECO:0000313" key="5">
    <source>
        <dbReference type="EMBL" id="KAL1500393.1"/>
    </source>
</evidence>
<dbReference type="Proteomes" id="UP001515480">
    <property type="component" value="Unassembled WGS sequence"/>
</dbReference>
<feature type="compositionally biased region" description="Low complexity" evidence="3">
    <location>
        <begin position="123"/>
        <end position="133"/>
    </location>
</feature>
<feature type="compositionally biased region" description="Basic and acidic residues" evidence="3">
    <location>
        <begin position="182"/>
        <end position="194"/>
    </location>
</feature>
<dbReference type="AlphaFoldDB" id="A0AB34IKJ8"/>
<reference evidence="5 6" key="1">
    <citation type="journal article" date="2024" name="Science">
        <title>Giant polyketide synthase enzymes in the biosynthesis of giant marine polyether toxins.</title>
        <authorList>
            <person name="Fallon T.R."/>
            <person name="Shende V.V."/>
            <person name="Wierzbicki I.H."/>
            <person name="Pendleton A.L."/>
            <person name="Watervoot N.F."/>
            <person name="Auber R.P."/>
            <person name="Gonzalez D.J."/>
            <person name="Wisecaver J.H."/>
            <person name="Moore B.S."/>
        </authorList>
    </citation>
    <scope>NUCLEOTIDE SEQUENCE [LARGE SCALE GENOMIC DNA]</scope>
    <source>
        <strain evidence="5 6">12B1</strain>
    </source>
</reference>
<dbReference type="Gene3D" id="3.30.70.330">
    <property type="match status" value="1"/>
</dbReference>
<gene>
    <name evidence="5" type="ORF">AB1Y20_013050</name>
</gene>
<comment type="caution">
    <text evidence="5">The sequence shown here is derived from an EMBL/GenBank/DDBJ whole genome shotgun (WGS) entry which is preliminary data.</text>
</comment>
<keyword evidence="6" id="KW-1185">Reference proteome</keyword>